<accession>A0A929PWX1</accession>
<dbReference type="Proteomes" id="UP000622475">
    <property type="component" value="Unassembled WGS sequence"/>
</dbReference>
<protein>
    <submittedName>
        <fullName evidence="2">VOC family protein</fullName>
    </submittedName>
</protein>
<reference evidence="2" key="1">
    <citation type="submission" date="2020-10" db="EMBL/GenBank/DDBJ databases">
        <title>Mucilaginibacter mali sp. nov., isolated from rhizosphere soil of apple orchard.</title>
        <authorList>
            <person name="Lee J.-S."/>
            <person name="Kim H.S."/>
            <person name="Kim J.-S."/>
        </authorList>
    </citation>
    <scope>NUCLEOTIDE SEQUENCE</scope>
    <source>
        <strain evidence="2">KCTC 22746</strain>
    </source>
</reference>
<dbReference type="PROSITE" id="PS51819">
    <property type="entry name" value="VOC"/>
    <property type="match status" value="1"/>
</dbReference>
<name>A0A929PWX1_9SPHI</name>
<comment type="caution">
    <text evidence="2">The sequence shown here is derived from an EMBL/GenBank/DDBJ whole genome shotgun (WGS) entry which is preliminary data.</text>
</comment>
<dbReference type="AlphaFoldDB" id="A0A929PWX1"/>
<gene>
    <name evidence="2" type="ORF">IRJ16_07830</name>
</gene>
<dbReference type="RefSeq" id="WP_194111000.1">
    <property type="nucleotide sequence ID" value="NZ_JADFFL010000003.1"/>
</dbReference>
<keyword evidence="3" id="KW-1185">Reference proteome</keyword>
<dbReference type="Gene3D" id="3.10.180.10">
    <property type="entry name" value="2,3-Dihydroxybiphenyl 1,2-Dioxygenase, domain 1"/>
    <property type="match status" value="1"/>
</dbReference>
<evidence type="ECO:0000313" key="3">
    <source>
        <dbReference type="Proteomes" id="UP000622475"/>
    </source>
</evidence>
<proteinExistence type="predicted"/>
<organism evidence="2 3">
    <name type="scientific">Mucilaginibacter myungsuensis</name>
    <dbReference type="NCBI Taxonomy" id="649104"/>
    <lineage>
        <taxon>Bacteria</taxon>
        <taxon>Pseudomonadati</taxon>
        <taxon>Bacteroidota</taxon>
        <taxon>Sphingobacteriia</taxon>
        <taxon>Sphingobacteriales</taxon>
        <taxon>Sphingobacteriaceae</taxon>
        <taxon>Mucilaginibacter</taxon>
    </lineage>
</organism>
<dbReference type="EMBL" id="JADFFL010000003">
    <property type="protein sequence ID" value="MBE9661790.1"/>
    <property type="molecule type" value="Genomic_DNA"/>
</dbReference>
<dbReference type="SUPFAM" id="SSF54593">
    <property type="entry name" value="Glyoxalase/Bleomycin resistance protein/Dihydroxybiphenyl dioxygenase"/>
    <property type="match status" value="1"/>
</dbReference>
<evidence type="ECO:0000313" key="2">
    <source>
        <dbReference type="EMBL" id="MBE9661790.1"/>
    </source>
</evidence>
<dbReference type="InterPro" id="IPR029068">
    <property type="entry name" value="Glyas_Bleomycin-R_OHBP_Dase"/>
</dbReference>
<dbReference type="InterPro" id="IPR037523">
    <property type="entry name" value="VOC_core"/>
</dbReference>
<feature type="domain" description="VOC" evidence="1">
    <location>
        <begin position="5"/>
        <end position="130"/>
    </location>
</feature>
<dbReference type="Pfam" id="PF00903">
    <property type="entry name" value="Glyoxalase"/>
    <property type="match status" value="1"/>
</dbReference>
<dbReference type="InterPro" id="IPR004360">
    <property type="entry name" value="Glyas_Fos-R_dOase_dom"/>
</dbReference>
<evidence type="ECO:0000259" key="1">
    <source>
        <dbReference type="PROSITE" id="PS51819"/>
    </source>
</evidence>
<sequence length="130" mass="14281">MFKDTKAFSGFSVNDPEAAQKFYSETLGLTVSRNDEMGMPILGIKISGNDSDIMVYPKPDHQPATFTILNFPVDDIEKAVDALIAKGVKFEQYNTEYIKTDAKGISRGEQGPAIAWFTDPAGNILSVLEE</sequence>